<evidence type="ECO:0000313" key="2">
    <source>
        <dbReference type="Proteomes" id="UP000183469"/>
    </source>
</evidence>
<protein>
    <submittedName>
        <fullName evidence="1">Uncharacterized protein</fullName>
    </submittedName>
</protein>
<dbReference type="EMBL" id="FNQG01000008">
    <property type="protein sequence ID" value="SEA09953.1"/>
    <property type="molecule type" value="Genomic_DNA"/>
</dbReference>
<dbReference type="OrthoDB" id="1666209at2"/>
<reference evidence="1 2" key="1">
    <citation type="submission" date="2016-10" db="EMBL/GenBank/DDBJ databases">
        <authorList>
            <person name="de Groot N.N."/>
        </authorList>
    </citation>
    <scope>NUCLEOTIDE SEQUENCE [LARGE SCALE GENOMIC DNA]</scope>
    <source>
        <strain evidence="1 2">DSM 2872</strain>
    </source>
</reference>
<accession>A0A1H3YEI0</accession>
<gene>
    <name evidence="1" type="ORF">SAMN05660648_01929</name>
</gene>
<proteinExistence type="predicted"/>
<dbReference type="RefSeq" id="WP_074672381.1">
    <property type="nucleotide sequence ID" value="NZ_FNQG01000008.1"/>
</dbReference>
<dbReference type="Proteomes" id="UP000183469">
    <property type="component" value="Unassembled WGS sequence"/>
</dbReference>
<sequence>MFLMYDWDVINAIVSVTELVNMVADEFDEIPKEIVDELNRLTGNSWDSGTYIEYCCEYYESPKSLAEVVYALFHEGEFPQNIEHTDELNSNLIKFICKD</sequence>
<evidence type="ECO:0000313" key="1">
    <source>
        <dbReference type="EMBL" id="SEA09953.1"/>
    </source>
</evidence>
<name>A0A1H3YEI0_SELRU</name>
<dbReference type="AlphaFoldDB" id="A0A1H3YEI0"/>
<organism evidence="1 2">
    <name type="scientific">Selenomonas ruminantium</name>
    <dbReference type="NCBI Taxonomy" id="971"/>
    <lineage>
        <taxon>Bacteria</taxon>
        <taxon>Bacillati</taxon>
        <taxon>Bacillota</taxon>
        <taxon>Negativicutes</taxon>
        <taxon>Selenomonadales</taxon>
        <taxon>Selenomonadaceae</taxon>
        <taxon>Selenomonas</taxon>
    </lineage>
</organism>